<evidence type="ECO:0000256" key="4">
    <source>
        <dbReference type="ARBA" id="ARBA00022741"/>
    </source>
</evidence>
<evidence type="ECO:0000256" key="5">
    <source>
        <dbReference type="ARBA" id="ARBA00022777"/>
    </source>
</evidence>
<evidence type="ECO:0000259" key="10">
    <source>
        <dbReference type="Pfam" id="PF13614"/>
    </source>
</evidence>
<evidence type="ECO:0000256" key="3">
    <source>
        <dbReference type="ARBA" id="ARBA00022679"/>
    </source>
</evidence>
<evidence type="ECO:0000256" key="2">
    <source>
        <dbReference type="ARBA" id="ARBA00011903"/>
    </source>
</evidence>
<evidence type="ECO:0000313" key="11">
    <source>
        <dbReference type="EMBL" id="HIX38869.1"/>
    </source>
</evidence>
<dbReference type="EC" id="2.7.10.2" evidence="2"/>
<keyword evidence="9" id="KW-1133">Transmembrane helix</keyword>
<dbReference type="Gene3D" id="3.40.50.300">
    <property type="entry name" value="P-loop containing nucleotide triphosphate hydrolases"/>
    <property type="match status" value="1"/>
</dbReference>
<dbReference type="EMBL" id="DXFG01000310">
    <property type="protein sequence ID" value="HIX38869.1"/>
    <property type="molecule type" value="Genomic_DNA"/>
</dbReference>
<keyword evidence="9" id="KW-0812">Transmembrane</keyword>
<dbReference type="InterPro" id="IPR050445">
    <property type="entry name" value="Bact_polysacc_biosynth/exp"/>
</dbReference>
<gene>
    <name evidence="11" type="ORF">H9738_13550</name>
</gene>
<evidence type="ECO:0000256" key="9">
    <source>
        <dbReference type="SAM" id="Phobius"/>
    </source>
</evidence>
<evidence type="ECO:0000256" key="8">
    <source>
        <dbReference type="ARBA" id="ARBA00051245"/>
    </source>
</evidence>
<reference evidence="11" key="2">
    <citation type="submission" date="2021-04" db="EMBL/GenBank/DDBJ databases">
        <authorList>
            <person name="Gilroy R."/>
        </authorList>
    </citation>
    <scope>NUCLEOTIDE SEQUENCE</scope>
    <source>
        <strain evidence="11">ChiHjej12B11-1927</strain>
    </source>
</reference>
<dbReference type="CDD" id="cd05387">
    <property type="entry name" value="BY-kinase"/>
    <property type="match status" value="1"/>
</dbReference>
<dbReference type="NCBIfam" id="TIGR01007">
    <property type="entry name" value="eps_fam"/>
    <property type="match status" value="1"/>
</dbReference>
<keyword evidence="4" id="KW-0547">Nucleotide-binding</keyword>
<dbReference type="InterPro" id="IPR027417">
    <property type="entry name" value="P-loop_NTPase"/>
</dbReference>
<dbReference type="PANTHER" id="PTHR32309">
    <property type="entry name" value="TYROSINE-PROTEIN KINASE"/>
    <property type="match status" value="1"/>
</dbReference>
<comment type="catalytic activity">
    <reaction evidence="8">
        <text>L-tyrosyl-[protein] + ATP = O-phospho-L-tyrosyl-[protein] + ADP + H(+)</text>
        <dbReference type="Rhea" id="RHEA:10596"/>
        <dbReference type="Rhea" id="RHEA-COMP:10136"/>
        <dbReference type="Rhea" id="RHEA-COMP:20101"/>
        <dbReference type="ChEBI" id="CHEBI:15378"/>
        <dbReference type="ChEBI" id="CHEBI:30616"/>
        <dbReference type="ChEBI" id="CHEBI:46858"/>
        <dbReference type="ChEBI" id="CHEBI:61978"/>
        <dbReference type="ChEBI" id="CHEBI:456216"/>
        <dbReference type="EC" id="2.7.10.2"/>
    </reaction>
</comment>
<comment type="caution">
    <text evidence="11">The sequence shown here is derived from an EMBL/GenBank/DDBJ whole genome shotgun (WGS) entry which is preliminary data.</text>
</comment>
<feature type="transmembrane region" description="Helical" evidence="9">
    <location>
        <begin position="24"/>
        <end position="46"/>
    </location>
</feature>
<feature type="domain" description="AAA" evidence="10">
    <location>
        <begin position="278"/>
        <end position="408"/>
    </location>
</feature>
<dbReference type="Pfam" id="PF13614">
    <property type="entry name" value="AAA_31"/>
    <property type="match status" value="1"/>
</dbReference>
<keyword evidence="7" id="KW-0829">Tyrosine-protein kinase</keyword>
<sequence length="470" mass="52794">MDREIFRLDDISWRGLCIEILKNLWMILLAGISLWLGIAGVHTLIYQPEYTSSSTLVVTVKGQGNAYSSLSVASQMADVFGQVFQSQALEERIVEEVGEEIQGRITCTPIEETNLLVLRAASPDPRQAYLYMNSALKNYEEVAGDVFANASLQIVQEPDVPSGPSNTTWIMARRNLLVLGGMAAMGAGICLLYLLRFTVKTAGSASRLLDGTVRGVIPFETKGIFRRKKTKKALLLNSPLVSMDFAEASRRVESRIEYHMKNKNQKILLVTSISENEGKSTVAANIALALAEKHKKVLLVDGDLRKPAQHMIFEEDGKDRKSLDQIFTEQASWQEGIRRNVNGDIWELFQYRAVKNPDAVISPAPLTEAAEEWAKEMDYVIIDCSPVAVSSDAEIWMRIAECVVLVVREDWADVRAVNDAVDMIWQSDCDFAGFVLNAFHQEWFSGRDQYGYRYDGYGTKGEKIRWKTRE</sequence>
<dbReference type="GO" id="GO:0005524">
    <property type="term" value="F:ATP binding"/>
    <property type="evidence" value="ECO:0007669"/>
    <property type="project" value="UniProtKB-KW"/>
</dbReference>
<dbReference type="SUPFAM" id="SSF52540">
    <property type="entry name" value="P-loop containing nucleoside triphosphate hydrolases"/>
    <property type="match status" value="1"/>
</dbReference>
<dbReference type="GO" id="GO:0004715">
    <property type="term" value="F:non-membrane spanning protein tyrosine kinase activity"/>
    <property type="evidence" value="ECO:0007669"/>
    <property type="project" value="UniProtKB-EC"/>
</dbReference>
<name>A0A9D2ANN9_9FIRM</name>
<dbReference type="GO" id="GO:0005886">
    <property type="term" value="C:plasma membrane"/>
    <property type="evidence" value="ECO:0007669"/>
    <property type="project" value="TreeGrafter"/>
</dbReference>
<dbReference type="InterPro" id="IPR025669">
    <property type="entry name" value="AAA_dom"/>
</dbReference>
<feature type="transmembrane region" description="Helical" evidence="9">
    <location>
        <begin position="176"/>
        <end position="195"/>
    </location>
</feature>
<accession>A0A9D2ANN9</accession>
<evidence type="ECO:0000256" key="1">
    <source>
        <dbReference type="ARBA" id="ARBA00007316"/>
    </source>
</evidence>
<organism evidence="11 12">
    <name type="scientific">Candidatus Blautia pullistercoris</name>
    <dbReference type="NCBI Taxonomy" id="2838499"/>
    <lineage>
        <taxon>Bacteria</taxon>
        <taxon>Bacillati</taxon>
        <taxon>Bacillota</taxon>
        <taxon>Clostridia</taxon>
        <taxon>Lachnospirales</taxon>
        <taxon>Lachnospiraceae</taxon>
        <taxon>Blautia</taxon>
    </lineage>
</organism>
<dbReference type="AlphaFoldDB" id="A0A9D2ANN9"/>
<keyword evidence="5" id="KW-0418">Kinase</keyword>
<proteinExistence type="inferred from homology"/>
<evidence type="ECO:0000256" key="6">
    <source>
        <dbReference type="ARBA" id="ARBA00022840"/>
    </source>
</evidence>
<dbReference type="Proteomes" id="UP000824230">
    <property type="component" value="Unassembled WGS sequence"/>
</dbReference>
<evidence type="ECO:0000256" key="7">
    <source>
        <dbReference type="ARBA" id="ARBA00023137"/>
    </source>
</evidence>
<comment type="similarity">
    <text evidence="1">Belongs to the CpsD/CapB family.</text>
</comment>
<protein>
    <recommendedName>
        <fullName evidence="2">non-specific protein-tyrosine kinase</fullName>
        <ecNumber evidence="2">2.7.10.2</ecNumber>
    </recommendedName>
</protein>
<dbReference type="PANTHER" id="PTHR32309:SF13">
    <property type="entry name" value="FERRIC ENTEROBACTIN TRANSPORT PROTEIN FEPE"/>
    <property type="match status" value="1"/>
</dbReference>
<keyword evidence="6" id="KW-0067">ATP-binding</keyword>
<reference evidence="11" key="1">
    <citation type="journal article" date="2021" name="PeerJ">
        <title>Extensive microbial diversity within the chicken gut microbiome revealed by metagenomics and culture.</title>
        <authorList>
            <person name="Gilroy R."/>
            <person name="Ravi A."/>
            <person name="Getino M."/>
            <person name="Pursley I."/>
            <person name="Horton D.L."/>
            <person name="Alikhan N.F."/>
            <person name="Baker D."/>
            <person name="Gharbi K."/>
            <person name="Hall N."/>
            <person name="Watson M."/>
            <person name="Adriaenssens E.M."/>
            <person name="Foster-Nyarko E."/>
            <person name="Jarju S."/>
            <person name="Secka A."/>
            <person name="Antonio M."/>
            <person name="Oren A."/>
            <person name="Chaudhuri R.R."/>
            <person name="La Ragione R."/>
            <person name="Hildebrand F."/>
            <person name="Pallen M.J."/>
        </authorList>
    </citation>
    <scope>NUCLEOTIDE SEQUENCE</scope>
    <source>
        <strain evidence="11">ChiHjej12B11-1927</strain>
    </source>
</reference>
<keyword evidence="3 11" id="KW-0808">Transferase</keyword>
<keyword evidence="9" id="KW-0472">Membrane</keyword>
<evidence type="ECO:0000313" key="12">
    <source>
        <dbReference type="Proteomes" id="UP000824230"/>
    </source>
</evidence>
<dbReference type="InterPro" id="IPR005702">
    <property type="entry name" value="Wzc-like_C"/>
</dbReference>